<dbReference type="Proteomes" id="UP001203338">
    <property type="component" value="Unassembled WGS sequence"/>
</dbReference>
<gene>
    <name evidence="2" type="ORF">M3P05_05140</name>
</gene>
<evidence type="ECO:0000259" key="1">
    <source>
        <dbReference type="Pfam" id="PF13539"/>
    </source>
</evidence>
<dbReference type="Gene3D" id="3.30.1380.10">
    <property type="match status" value="1"/>
</dbReference>
<evidence type="ECO:0000313" key="3">
    <source>
        <dbReference type="Proteomes" id="UP001203338"/>
    </source>
</evidence>
<reference evidence="2 3" key="1">
    <citation type="submission" date="2022-05" db="EMBL/GenBank/DDBJ databases">
        <authorList>
            <person name="Park J.-S."/>
        </authorList>
    </citation>
    <scope>NUCLEOTIDE SEQUENCE [LARGE SCALE GENOMIC DNA]</scope>
    <source>
        <strain evidence="2 3">2012CJ34-2</strain>
    </source>
</reference>
<comment type="caution">
    <text evidence="2">The sequence shown here is derived from an EMBL/GenBank/DDBJ whole genome shotgun (WGS) entry which is preliminary data.</text>
</comment>
<dbReference type="CDD" id="cd14845">
    <property type="entry name" value="L-Ala-D-Glu_peptidase_like"/>
    <property type="match status" value="1"/>
</dbReference>
<dbReference type="Pfam" id="PF13539">
    <property type="entry name" value="Peptidase_M15_4"/>
    <property type="match status" value="1"/>
</dbReference>
<feature type="domain" description="Peptidase M15C" evidence="1">
    <location>
        <begin position="49"/>
        <end position="114"/>
    </location>
</feature>
<dbReference type="EMBL" id="JAMFLX010000005">
    <property type="protein sequence ID" value="MCL6269329.1"/>
    <property type="molecule type" value="Genomic_DNA"/>
</dbReference>
<accession>A0ABT0PD70</accession>
<name>A0ABT0PD70_9GAMM</name>
<dbReference type="RefSeq" id="WP_249698311.1">
    <property type="nucleotide sequence ID" value="NZ_JAMFLX010000005.1"/>
</dbReference>
<dbReference type="InterPro" id="IPR039561">
    <property type="entry name" value="Peptidase_M15C"/>
</dbReference>
<keyword evidence="3" id="KW-1185">Reference proteome</keyword>
<dbReference type="SUPFAM" id="SSF55166">
    <property type="entry name" value="Hedgehog/DD-peptidase"/>
    <property type="match status" value="1"/>
</dbReference>
<organism evidence="2 3">
    <name type="scientific">Parendozoicomonas callyspongiae</name>
    <dbReference type="NCBI Taxonomy" id="2942213"/>
    <lineage>
        <taxon>Bacteria</taxon>
        <taxon>Pseudomonadati</taxon>
        <taxon>Pseudomonadota</taxon>
        <taxon>Gammaproteobacteria</taxon>
        <taxon>Oceanospirillales</taxon>
        <taxon>Endozoicomonadaceae</taxon>
        <taxon>Parendozoicomonas</taxon>
    </lineage>
</organism>
<dbReference type="InterPro" id="IPR009045">
    <property type="entry name" value="Zn_M74/Hedgehog-like"/>
</dbReference>
<protein>
    <submittedName>
        <fullName evidence="2">M15 family metallopeptidase</fullName>
    </submittedName>
</protein>
<proteinExistence type="predicted"/>
<evidence type="ECO:0000313" key="2">
    <source>
        <dbReference type="EMBL" id="MCL6269329.1"/>
    </source>
</evidence>
<sequence>MKSVQKQAQFLIHVTQLLQKAYEASFIVTGGELYRTVEQQKLYVRQGRSKTMNSRHLQRLAIDLNFFIPDQEGKVRLTYEKSDLQAIGDYWESLHSDNKWGGNWKKFKDTPHFERR</sequence>